<comment type="caution">
    <text evidence="2">The sequence shown here is derived from an EMBL/GenBank/DDBJ whole genome shotgun (WGS) entry which is preliminary data.</text>
</comment>
<keyword evidence="3" id="KW-1185">Reference proteome</keyword>
<name>A0ABN9SE36_9DINO</name>
<dbReference type="EMBL" id="CAUYUJ010010668">
    <property type="protein sequence ID" value="CAK0829948.1"/>
    <property type="molecule type" value="Genomic_DNA"/>
</dbReference>
<feature type="region of interest" description="Disordered" evidence="1">
    <location>
        <begin position="120"/>
        <end position="157"/>
    </location>
</feature>
<protein>
    <recommendedName>
        <fullName evidence="4">Tudor domain-containing protein</fullName>
    </recommendedName>
</protein>
<evidence type="ECO:0000313" key="3">
    <source>
        <dbReference type="Proteomes" id="UP001189429"/>
    </source>
</evidence>
<reference evidence="2" key="1">
    <citation type="submission" date="2023-10" db="EMBL/GenBank/DDBJ databases">
        <authorList>
            <person name="Chen Y."/>
            <person name="Shah S."/>
            <person name="Dougan E. K."/>
            <person name="Thang M."/>
            <person name="Chan C."/>
        </authorList>
    </citation>
    <scope>NUCLEOTIDE SEQUENCE [LARGE SCALE GENOMIC DNA]</scope>
</reference>
<evidence type="ECO:0000313" key="2">
    <source>
        <dbReference type="EMBL" id="CAK0829948.1"/>
    </source>
</evidence>
<organism evidence="2 3">
    <name type="scientific">Prorocentrum cordatum</name>
    <dbReference type="NCBI Taxonomy" id="2364126"/>
    <lineage>
        <taxon>Eukaryota</taxon>
        <taxon>Sar</taxon>
        <taxon>Alveolata</taxon>
        <taxon>Dinophyceae</taxon>
        <taxon>Prorocentrales</taxon>
        <taxon>Prorocentraceae</taxon>
        <taxon>Prorocentrum</taxon>
    </lineage>
</organism>
<sequence length="171" mass="17486">VGLELLRQEKGADMRIAERSLDGALPQAPAAAAGAGPAGAVPPAASAAAAPRPPAEALRRGPSGKGAGRSAAKCKVLIDGSWTIGKLVEQSGDMCFVSIYSSNKQVRTIQVPRNRLLDLKGHPFFPDSQAGEPKQRPAGPSAAQPRGRPSSSAAVEGARSVLDVIDCADSE</sequence>
<proteinExistence type="predicted"/>
<dbReference type="Proteomes" id="UP001189429">
    <property type="component" value="Unassembled WGS sequence"/>
</dbReference>
<evidence type="ECO:0008006" key="4">
    <source>
        <dbReference type="Google" id="ProtNLM"/>
    </source>
</evidence>
<feature type="non-terminal residue" evidence="2">
    <location>
        <position position="1"/>
    </location>
</feature>
<feature type="region of interest" description="Disordered" evidence="1">
    <location>
        <begin position="26"/>
        <end position="72"/>
    </location>
</feature>
<evidence type="ECO:0000256" key="1">
    <source>
        <dbReference type="SAM" id="MobiDB-lite"/>
    </source>
</evidence>
<feature type="compositionally biased region" description="Low complexity" evidence="1">
    <location>
        <begin position="26"/>
        <end position="50"/>
    </location>
</feature>
<accession>A0ABN9SE36</accession>
<gene>
    <name evidence="2" type="ORF">PCOR1329_LOCUS28730</name>
</gene>